<dbReference type="OMA" id="ILHTKMY"/>
<reference evidence="1" key="1">
    <citation type="submission" date="2007-06" db="EMBL/GenBank/DDBJ databases">
        <title>Full length cDNA sequences from Sitka Spruce (Picea sitchensis).</title>
        <authorList>
            <person name="Ralph S.G."/>
            <person name="Chun H.E."/>
            <person name="Liao N."/>
            <person name="Ali J."/>
            <person name="Reid K."/>
            <person name="Kolosova N."/>
            <person name="Cooper N."/>
            <person name="Cullis C."/>
            <person name="Jancsik S."/>
            <person name="Moore R."/>
            <person name="Mayo M."/>
            <person name="Wagner S."/>
            <person name="Holt R.A."/>
            <person name="Jones S.J.M."/>
            <person name="Marra M.A."/>
            <person name="Ritland C.E."/>
            <person name="Ritland K."/>
            <person name="Bohlmann J."/>
        </authorList>
    </citation>
    <scope>NUCLEOTIDE SEQUENCE</scope>
    <source>
        <tissue evidence="1">Green portion of the leader tissue</tissue>
    </source>
</reference>
<dbReference type="EMBL" id="EF676165">
    <property type="protein sequence ID" value="ABR16084.1"/>
    <property type="molecule type" value="mRNA"/>
</dbReference>
<evidence type="ECO:0000313" key="1">
    <source>
        <dbReference type="EMBL" id="ABR16084.1"/>
    </source>
</evidence>
<protein>
    <submittedName>
        <fullName evidence="1">Uncharacterized protein</fullName>
    </submittedName>
</protein>
<dbReference type="Pfam" id="PF04114">
    <property type="entry name" value="Gaa1"/>
    <property type="match status" value="1"/>
</dbReference>
<sequence length="403" mass="45027">MPGSANPRYSDQNTKDANELAKEIMNLNLASAENHMGIQSLLIQRMSETGGDVYFHKFLPPDKTFKPSRFFIDSQQQYKSNFEEYSKNNSVVPGVNAVGIIRAPHGDGKEAIVLVTPFLSENIHIGDAFSLGLGYSLFQLFSRTIWLAKDFVWLAADSKYGTHAAVAAWLKDYHEPIFYHSSSFLKSESLVDDLHPTEEKGPSYKQTDYNTLDDFQRAGTIGAALVFKVQENQIQSDKDNLNVYAEASNGQMPNLDLINVVNFLAVHRQGLHTRVESFFFMLSWKWLSVLGEILEWLGKVAFTLNPEWKFGLPSEEYVQGAAGLASSIYHQALGISTGAHGSFRDYQVDAITLEVSLRFSLENEMTRISYLLKLGSLEGLLCSQEQGCNNHLNSRSVGKLEGS</sequence>
<dbReference type="GO" id="GO:0016255">
    <property type="term" value="P:attachment of GPI anchor to protein"/>
    <property type="evidence" value="ECO:0007669"/>
    <property type="project" value="TreeGrafter"/>
</dbReference>
<organism evidence="1">
    <name type="scientific">Picea sitchensis</name>
    <name type="common">Sitka spruce</name>
    <name type="synonym">Pinus sitchensis</name>
    <dbReference type="NCBI Taxonomy" id="3332"/>
    <lineage>
        <taxon>Eukaryota</taxon>
        <taxon>Viridiplantae</taxon>
        <taxon>Streptophyta</taxon>
        <taxon>Embryophyta</taxon>
        <taxon>Tracheophyta</taxon>
        <taxon>Spermatophyta</taxon>
        <taxon>Pinopsida</taxon>
        <taxon>Pinidae</taxon>
        <taxon>Conifers I</taxon>
        <taxon>Pinales</taxon>
        <taxon>Pinaceae</taxon>
        <taxon>Picea</taxon>
    </lineage>
</organism>
<proteinExistence type="evidence at transcript level"/>
<dbReference type="PANTHER" id="PTHR13304:SF0">
    <property type="entry name" value="GLYCOSYLPHOSPHATIDYLINOSITOL ANCHOR ATTACHMENT 1 PROTEIN"/>
    <property type="match status" value="1"/>
</dbReference>
<accession>B8LKA4</accession>
<dbReference type="AlphaFoldDB" id="B8LKA4"/>
<name>B8LKA4_PICSI</name>
<dbReference type="InterPro" id="IPR007246">
    <property type="entry name" value="Gaa1"/>
</dbReference>
<dbReference type="PANTHER" id="PTHR13304">
    <property type="entry name" value="GLYCOSYLPHOSPHATIDYLINOSITOL ANCHOR ATTACHMENT 1 PROTEIN"/>
    <property type="match status" value="1"/>
</dbReference>
<dbReference type="GO" id="GO:0042765">
    <property type="term" value="C:GPI-anchor transamidase complex"/>
    <property type="evidence" value="ECO:0007669"/>
    <property type="project" value="InterPro"/>
</dbReference>